<proteinExistence type="inferred from homology"/>
<accession>A0A834G1G1</accession>
<dbReference type="InterPro" id="IPR023393">
    <property type="entry name" value="START-like_dom_sf"/>
</dbReference>
<dbReference type="InterPro" id="IPR051761">
    <property type="entry name" value="MLP-like_ligand-binding"/>
</dbReference>
<gene>
    <name evidence="3" type="ORF">RHSIM_Rhsim12G0123000</name>
</gene>
<keyword evidence="4" id="KW-1185">Reference proteome</keyword>
<dbReference type="AlphaFoldDB" id="A0A834G1G1"/>
<evidence type="ECO:0000256" key="1">
    <source>
        <dbReference type="ARBA" id="ARBA00009744"/>
    </source>
</evidence>
<dbReference type="GO" id="GO:0009738">
    <property type="term" value="P:abscisic acid-activated signaling pathway"/>
    <property type="evidence" value="ECO:0007669"/>
    <property type="project" value="InterPro"/>
</dbReference>
<feature type="domain" description="Bet v I/Major latex protein" evidence="2">
    <location>
        <begin position="2"/>
        <end position="151"/>
    </location>
</feature>
<dbReference type="GO" id="GO:0038023">
    <property type="term" value="F:signaling receptor activity"/>
    <property type="evidence" value="ECO:0007669"/>
    <property type="project" value="InterPro"/>
</dbReference>
<dbReference type="SUPFAM" id="SSF55961">
    <property type="entry name" value="Bet v1-like"/>
    <property type="match status" value="1"/>
</dbReference>
<organism evidence="3 4">
    <name type="scientific">Rhododendron simsii</name>
    <name type="common">Sims's rhododendron</name>
    <dbReference type="NCBI Taxonomy" id="118357"/>
    <lineage>
        <taxon>Eukaryota</taxon>
        <taxon>Viridiplantae</taxon>
        <taxon>Streptophyta</taxon>
        <taxon>Embryophyta</taxon>
        <taxon>Tracheophyta</taxon>
        <taxon>Spermatophyta</taxon>
        <taxon>Magnoliopsida</taxon>
        <taxon>eudicotyledons</taxon>
        <taxon>Gunneridae</taxon>
        <taxon>Pentapetalae</taxon>
        <taxon>asterids</taxon>
        <taxon>Ericales</taxon>
        <taxon>Ericaceae</taxon>
        <taxon>Ericoideae</taxon>
        <taxon>Rhodoreae</taxon>
        <taxon>Rhododendron</taxon>
    </lineage>
</organism>
<dbReference type="InterPro" id="IPR024949">
    <property type="entry name" value="Bet_v_I_allergen"/>
</dbReference>
<dbReference type="CDD" id="cd07816">
    <property type="entry name" value="Bet_v1-like"/>
    <property type="match status" value="1"/>
</dbReference>
<sequence>MAAAGKLDVEVELKTSADKFWESIRDSSTVFPKALPHHYKSIQVLEGDGKSVGSVRLIHYAEASSLVTFDKEKIHAVDEEKKKLSYSVIEGDLLKFYKSFKATLTVSAKGDGSLVKWESEFEKASDEIPDPNIIRDFAVDNFTKLDAYLKA</sequence>
<dbReference type="Pfam" id="PF00407">
    <property type="entry name" value="Bet_v_1"/>
    <property type="match status" value="1"/>
</dbReference>
<dbReference type="InterPro" id="IPR000916">
    <property type="entry name" value="Bet_v_I/MLP"/>
</dbReference>
<evidence type="ECO:0000259" key="2">
    <source>
        <dbReference type="SMART" id="SM01037"/>
    </source>
</evidence>
<dbReference type="EMBL" id="WJXA01000012">
    <property type="protein sequence ID" value="KAF7123232.1"/>
    <property type="molecule type" value="Genomic_DNA"/>
</dbReference>
<evidence type="ECO:0000313" key="3">
    <source>
        <dbReference type="EMBL" id="KAF7123232.1"/>
    </source>
</evidence>
<dbReference type="OrthoDB" id="1567931at2759"/>
<reference evidence="3" key="1">
    <citation type="submission" date="2019-11" db="EMBL/GenBank/DDBJ databases">
        <authorList>
            <person name="Liu Y."/>
            <person name="Hou J."/>
            <person name="Li T.-Q."/>
            <person name="Guan C.-H."/>
            <person name="Wu X."/>
            <person name="Wu H.-Z."/>
            <person name="Ling F."/>
            <person name="Zhang R."/>
            <person name="Shi X.-G."/>
            <person name="Ren J.-P."/>
            <person name="Chen E.-F."/>
            <person name="Sun J.-M."/>
        </authorList>
    </citation>
    <scope>NUCLEOTIDE SEQUENCE</scope>
    <source>
        <strain evidence="3">Adult_tree_wgs_1</strain>
        <tissue evidence="3">Leaves</tissue>
    </source>
</reference>
<dbReference type="SMART" id="SM01037">
    <property type="entry name" value="Bet_v_1"/>
    <property type="match status" value="1"/>
</dbReference>
<dbReference type="GO" id="GO:0004864">
    <property type="term" value="F:protein phosphatase inhibitor activity"/>
    <property type="evidence" value="ECO:0007669"/>
    <property type="project" value="InterPro"/>
</dbReference>
<dbReference type="Proteomes" id="UP000626092">
    <property type="component" value="Unassembled WGS sequence"/>
</dbReference>
<dbReference type="GO" id="GO:0006952">
    <property type="term" value="P:defense response"/>
    <property type="evidence" value="ECO:0007669"/>
    <property type="project" value="InterPro"/>
</dbReference>
<name>A0A834G1G1_RHOSS</name>
<dbReference type="PANTHER" id="PTHR31907">
    <property type="entry name" value="MLP-LIKE PROTEIN 423"/>
    <property type="match status" value="1"/>
</dbReference>
<dbReference type="FunFam" id="3.30.530.20:FF:000007">
    <property type="entry name" value="Major pollen allergen Bet v 1-A"/>
    <property type="match status" value="1"/>
</dbReference>
<dbReference type="Gene3D" id="3.30.530.20">
    <property type="match status" value="1"/>
</dbReference>
<dbReference type="GO" id="GO:0010427">
    <property type="term" value="F:abscisic acid binding"/>
    <property type="evidence" value="ECO:0007669"/>
    <property type="project" value="InterPro"/>
</dbReference>
<dbReference type="PRINTS" id="PR00634">
    <property type="entry name" value="BETALLERGEN"/>
</dbReference>
<comment type="similarity">
    <text evidence="1">Belongs to the BetVI family.</text>
</comment>
<evidence type="ECO:0000313" key="4">
    <source>
        <dbReference type="Proteomes" id="UP000626092"/>
    </source>
</evidence>
<comment type="caution">
    <text evidence="3">The sequence shown here is derived from an EMBL/GenBank/DDBJ whole genome shotgun (WGS) entry which is preliminary data.</text>
</comment>
<protein>
    <recommendedName>
        <fullName evidence="2">Bet v I/Major latex protein domain-containing protein</fullName>
    </recommendedName>
</protein>